<dbReference type="Pfam" id="PF00175">
    <property type="entry name" value="NAD_binding_1"/>
    <property type="match status" value="1"/>
</dbReference>
<evidence type="ECO:0000313" key="9">
    <source>
        <dbReference type="Proteomes" id="UP000192761"/>
    </source>
</evidence>
<dbReference type="STRING" id="1121001.SAMN02745857_01024"/>
<dbReference type="InterPro" id="IPR039261">
    <property type="entry name" value="FNR_nucleotide-bd"/>
</dbReference>
<dbReference type="Pfam" id="PF00258">
    <property type="entry name" value="Flavodoxin_1"/>
    <property type="match status" value="1"/>
</dbReference>
<keyword evidence="2" id="KW-0288">FMN</keyword>
<dbReference type="InterPro" id="IPR001433">
    <property type="entry name" value="OxRdtase_FAD/NAD-bd"/>
</dbReference>
<name>A0A1W1X9Q7_9NEIS</name>
<evidence type="ECO:0000259" key="7">
    <source>
        <dbReference type="PROSITE" id="PS51384"/>
    </source>
</evidence>
<dbReference type="PROSITE" id="PS50902">
    <property type="entry name" value="FLAVODOXIN_LIKE"/>
    <property type="match status" value="1"/>
</dbReference>
<reference evidence="8 9" key="1">
    <citation type="submission" date="2017-04" db="EMBL/GenBank/DDBJ databases">
        <authorList>
            <person name="Afonso C.L."/>
            <person name="Miller P.J."/>
            <person name="Scott M.A."/>
            <person name="Spackman E."/>
            <person name="Goraichik I."/>
            <person name="Dimitrov K.M."/>
            <person name="Suarez D.L."/>
            <person name="Swayne D.E."/>
        </authorList>
    </citation>
    <scope>NUCLEOTIDE SEQUENCE [LARGE SCALE GENOMIC DNA]</scope>
    <source>
        <strain evidence="8 9">DSM 23236</strain>
    </source>
</reference>
<dbReference type="InterPro" id="IPR008254">
    <property type="entry name" value="Flavodoxin/NO_synth"/>
</dbReference>
<dbReference type="AlphaFoldDB" id="A0A1W1X9Q7"/>
<dbReference type="SUPFAM" id="SSF52343">
    <property type="entry name" value="Ferredoxin reductase-like, C-terminal NADP-linked domain"/>
    <property type="match status" value="1"/>
</dbReference>
<accession>A0A1W1X9Q7</accession>
<feature type="signal peptide" evidence="5">
    <location>
        <begin position="1"/>
        <end position="21"/>
    </location>
</feature>
<evidence type="ECO:0000256" key="4">
    <source>
        <dbReference type="ARBA" id="ARBA00023797"/>
    </source>
</evidence>
<dbReference type="InterPro" id="IPR001094">
    <property type="entry name" value="Flavdoxin-like"/>
</dbReference>
<dbReference type="GO" id="GO:0005829">
    <property type="term" value="C:cytosol"/>
    <property type="evidence" value="ECO:0007669"/>
    <property type="project" value="TreeGrafter"/>
</dbReference>
<dbReference type="Gene3D" id="3.40.50.360">
    <property type="match status" value="1"/>
</dbReference>
<dbReference type="InterPro" id="IPR001709">
    <property type="entry name" value="Flavoprot_Pyr_Nucl_cyt_Rdtase"/>
</dbReference>
<dbReference type="SUPFAM" id="SSF52218">
    <property type="entry name" value="Flavoproteins"/>
    <property type="match status" value="1"/>
</dbReference>
<feature type="domain" description="Flavodoxin-like" evidence="6">
    <location>
        <begin position="67"/>
        <end position="204"/>
    </location>
</feature>
<dbReference type="RefSeq" id="WP_084089545.1">
    <property type="nucleotide sequence ID" value="NZ_FWXD01000004.1"/>
</dbReference>
<evidence type="ECO:0000256" key="5">
    <source>
        <dbReference type="SAM" id="SignalP"/>
    </source>
</evidence>
<dbReference type="PANTHER" id="PTHR19384:SF17">
    <property type="entry name" value="NADPH--CYTOCHROME P450 REDUCTASE"/>
    <property type="match status" value="1"/>
</dbReference>
<dbReference type="EMBL" id="FWXD01000004">
    <property type="protein sequence ID" value="SMC20593.1"/>
    <property type="molecule type" value="Genomic_DNA"/>
</dbReference>
<evidence type="ECO:0000256" key="2">
    <source>
        <dbReference type="ARBA" id="ARBA00022643"/>
    </source>
</evidence>
<dbReference type="InterPro" id="IPR029039">
    <property type="entry name" value="Flavoprotein-like_sf"/>
</dbReference>
<keyword evidence="1" id="KW-0285">Flavoprotein</keyword>
<dbReference type="Proteomes" id="UP000192761">
    <property type="component" value="Unassembled WGS sequence"/>
</dbReference>
<dbReference type="GO" id="GO:0010181">
    <property type="term" value="F:FMN binding"/>
    <property type="evidence" value="ECO:0007669"/>
    <property type="project" value="InterPro"/>
</dbReference>
<dbReference type="Gene3D" id="2.40.30.10">
    <property type="entry name" value="Translation factors"/>
    <property type="match status" value="1"/>
</dbReference>
<evidence type="ECO:0000259" key="6">
    <source>
        <dbReference type="PROSITE" id="PS50902"/>
    </source>
</evidence>
<evidence type="ECO:0000256" key="1">
    <source>
        <dbReference type="ARBA" id="ARBA00022630"/>
    </source>
</evidence>
<keyword evidence="5" id="KW-0732">Signal</keyword>
<dbReference type="OrthoDB" id="9816402at2"/>
<dbReference type="GO" id="GO:0003958">
    <property type="term" value="F:NADPH-hemoprotein reductase activity"/>
    <property type="evidence" value="ECO:0007669"/>
    <property type="project" value="UniProtKB-EC"/>
</dbReference>
<evidence type="ECO:0000313" key="8">
    <source>
        <dbReference type="EMBL" id="SMC20593.1"/>
    </source>
</evidence>
<dbReference type="SUPFAM" id="SSF63380">
    <property type="entry name" value="Riboflavin synthase domain-like"/>
    <property type="match status" value="1"/>
</dbReference>
<feature type="domain" description="FAD-binding FR-type" evidence="7">
    <location>
        <begin position="218"/>
        <end position="386"/>
    </location>
</feature>
<keyword evidence="9" id="KW-1185">Reference proteome</keyword>
<protein>
    <recommendedName>
        <fullName evidence="4">NADPH--hemoprotein reductase</fullName>
        <ecNumber evidence="4">1.6.2.4</ecNumber>
    </recommendedName>
</protein>
<feature type="chain" id="PRO_5013139640" description="NADPH--hemoprotein reductase" evidence="5">
    <location>
        <begin position="22"/>
        <end position="523"/>
    </location>
</feature>
<dbReference type="Gene3D" id="3.40.50.80">
    <property type="entry name" value="Nucleotide-binding domain of ferredoxin-NADP reductase (FNR) module"/>
    <property type="match status" value="1"/>
</dbReference>
<dbReference type="PROSITE" id="PS51257">
    <property type="entry name" value="PROKAR_LIPOPROTEIN"/>
    <property type="match status" value="1"/>
</dbReference>
<proteinExistence type="predicted"/>
<sequence length="523" mass="56049">MNRFALLTGALIAACMTPALAANPAALLHQGAAGAVVLAYALLCSTVWWRHRRTAVPSALPADGADLLLAHASQTGYASQLAAQTAQSLMQAGMRVAQCSFDQLSPTLLAQYRQALFIVSTTGEGDAPDAAASFVRQHLGASAALPAVRYGVLALGDSSYTQFCAFGHTLDGWLRHAGAQALFDLIEVDNGDAGALRHWQHQLGVLAGATEMADWTEPDYQCWTLSERTLLNPGSQGGPAYLLGLTSPDQHVRWQPGDIAEVGARNADEAVQAWMLAQGRPADEQLADGRLLSVALADRLLPHGKAECAALLLQPADALLAALPAIPHREYSIASLPEEGQLHLLVRQMQYPDGRLGLGSGWLTRHAQLGGEVAVRIRENRGFHPPPLHAPLILIGNGTGLAGLLAHLKLRVQAGQGDNWLLFGERQIAHDFYHAAQLRQWQQQGMLRLDCAFSRDEPGRYVQDALRAAAQDLLGWLERGAAIYVCGSAAGMAPAVHGVLHEVLGESALDALIEQGRYRRDVY</sequence>
<evidence type="ECO:0000256" key="3">
    <source>
        <dbReference type="ARBA" id="ARBA00022982"/>
    </source>
</evidence>
<dbReference type="PROSITE" id="PS51384">
    <property type="entry name" value="FAD_FR"/>
    <property type="match status" value="1"/>
</dbReference>
<dbReference type="EC" id="1.6.2.4" evidence="4"/>
<dbReference type="PANTHER" id="PTHR19384">
    <property type="entry name" value="NITRIC OXIDE SYNTHASE-RELATED"/>
    <property type="match status" value="1"/>
</dbReference>
<dbReference type="PRINTS" id="PR00371">
    <property type="entry name" value="FPNCR"/>
</dbReference>
<keyword evidence="3" id="KW-0813">Transport</keyword>
<dbReference type="GO" id="GO:0050660">
    <property type="term" value="F:flavin adenine dinucleotide binding"/>
    <property type="evidence" value="ECO:0007669"/>
    <property type="project" value="TreeGrafter"/>
</dbReference>
<organism evidence="8 9">
    <name type="scientific">Andreprevotia lacus DSM 23236</name>
    <dbReference type="NCBI Taxonomy" id="1121001"/>
    <lineage>
        <taxon>Bacteria</taxon>
        <taxon>Pseudomonadati</taxon>
        <taxon>Pseudomonadota</taxon>
        <taxon>Betaproteobacteria</taxon>
        <taxon>Neisseriales</taxon>
        <taxon>Chitinibacteraceae</taxon>
        <taxon>Andreprevotia</taxon>
    </lineage>
</organism>
<dbReference type="InterPro" id="IPR017927">
    <property type="entry name" value="FAD-bd_FR_type"/>
</dbReference>
<keyword evidence="3" id="KW-0249">Electron transport</keyword>
<dbReference type="PRINTS" id="PR00369">
    <property type="entry name" value="FLAVODOXIN"/>
</dbReference>
<gene>
    <name evidence="8" type="ORF">SAMN02745857_01024</name>
</gene>
<dbReference type="InterPro" id="IPR017938">
    <property type="entry name" value="Riboflavin_synthase-like_b-brl"/>
</dbReference>
<dbReference type="CDD" id="cd06200">
    <property type="entry name" value="SiR_like1"/>
    <property type="match status" value="1"/>
</dbReference>